<dbReference type="GO" id="GO:0005524">
    <property type="term" value="F:ATP binding"/>
    <property type="evidence" value="ECO:0007669"/>
    <property type="project" value="UniProtKB-KW"/>
</dbReference>
<name>X1U862_9ZZZZ</name>
<dbReference type="SUPFAM" id="SSF47323">
    <property type="entry name" value="Anticodon-binding domain of a subclass of class I aminoacyl-tRNA synthetases"/>
    <property type="match status" value="1"/>
</dbReference>
<protein>
    <recommendedName>
        <fullName evidence="1">valine--tRNA ligase</fullName>
        <ecNumber evidence="1">6.1.1.9</ecNumber>
    </recommendedName>
    <alternativeName>
        <fullName evidence="7">Valyl-tRNA synthetase</fullName>
    </alternativeName>
</protein>
<dbReference type="InterPro" id="IPR002303">
    <property type="entry name" value="Valyl-tRNA_ligase"/>
</dbReference>
<dbReference type="AlphaFoldDB" id="X1U862"/>
<evidence type="ECO:0000256" key="5">
    <source>
        <dbReference type="ARBA" id="ARBA00022917"/>
    </source>
</evidence>
<dbReference type="InterPro" id="IPR013155">
    <property type="entry name" value="M/V/L/I-tRNA-synth_anticd-bd"/>
</dbReference>
<keyword evidence="5" id="KW-0648">Protein biosynthesis</keyword>
<feature type="non-terminal residue" evidence="11">
    <location>
        <position position="270"/>
    </location>
</feature>
<organism evidence="11">
    <name type="scientific">marine sediment metagenome</name>
    <dbReference type="NCBI Taxonomy" id="412755"/>
    <lineage>
        <taxon>unclassified sequences</taxon>
        <taxon>metagenomes</taxon>
        <taxon>ecological metagenomes</taxon>
    </lineage>
</organism>
<gene>
    <name evidence="11" type="ORF">S12H4_35567</name>
</gene>
<accession>X1U862</accession>
<dbReference type="InterPro" id="IPR014729">
    <property type="entry name" value="Rossmann-like_a/b/a_fold"/>
</dbReference>
<evidence type="ECO:0000256" key="1">
    <source>
        <dbReference type="ARBA" id="ARBA00013169"/>
    </source>
</evidence>
<dbReference type="GO" id="GO:0004832">
    <property type="term" value="F:valine-tRNA ligase activity"/>
    <property type="evidence" value="ECO:0007669"/>
    <property type="project" value="UniProtKB-EC"/>
</dbReference>
<evidence type="ECO:0000259" key="9">
    <source>
        <dbReference type="Pfam" id="PF00133"/>
    </source>
</evidence>
<keyword evidence="6" id="KW-0030">Aminoacyl-tRNA synthetase</keyword>
<evidence type="ECO:0000313" key="11">
    <source>
        <dbReference type="EMBL" id="GAI99811.1"/>
    </source>
</evidence>
<dbReference type="PRINTS" id="PR00986">
    <property type="entry name" value="TRNASYNTHVAL"/>
</dbReference>
<reference evidence="11" key="1">
    <citation type="journal article" date="2014" name="Front. Microbiol.">
        <title>High frequency of phylogenetically diverse reductive dehalogenase-homologous genes in deep subseafloor sedimentary metagenomes.</title>
        <authorList>
            <person name="Kawai M."/>
            <person name="Futagami T."/>
            <person name="Toyoda A."/>
            <person name="Takaki Y."/>
            <person name="Nishi S."/>
            <person name="Hori S."/>
            <person name="Arai W."/>
            <person name="Tsubouchi T."/>
            <person name="Morono Y."/>
            <person name="Uchiyama I."/>
            <person name="Ito T."/>
            <person name="Fujiyama A."/>
            <person name="Inagaki F."/>
            <person name="Takami H."/>
        </authorList>
    </citation>
    <scope>NUCLEOTIDE SEQUENCE</scope>
    <source>
        <strain evidence="11">Expedition CK06-06</strain>
    </source>
</reference>
<dbReference type="EC" id="6.1.1.9" evidence="1"/>
<keyword evidence="3" id="KW-0547">Nucleotide-binding</keyword>
<dbReference type="InterPro" id="IPR002300">
    <property type="entry name" value="aa-tRNA-synth_Ia"/>
</dbReference>
<dbReference type="EMBL" id="BARW01021141">
    <property type="protein sequence ID" value="GAI99811.1"/>
    <property type="molecule type" value="Genomic_DNA"/>
</dbReference>
<keyword evidence="4" id="KW-0067">ATP-binding</keyword>
<comment type="caution">
    <text evidence="11">The sequence shown here is derived from an EMBL/GenBank/DDBJ whole genome shotgun (WGS) entry which is preliminary data.</text>
</comment>
<dbReference type="Pfam" id="PF08264">
    <property type="entry name" value="Anticodon_1"/>
    <property type="match status" value="1"/>
</dbReference>
<dbReference type="InterPro" id="IPR009080">
    <property type="entry name" value="tRNAsynth_Ia_anticodon-bd"/>
</dbReference>
<evidence type="ECO:0000259" key="10">
    <source>
        <dbReference type="Pfam" id="PF08264"/>
    </source>
</evidence>
<dbReference type="SUPFAM" id="SSF52374">
    <property type="entry name" value="Nucleotidylyl transferase"/>
    <property type="match status" value="1"/>
</dbReference>
<dbReference type="CDD" id="cd07962">
    <property type="entry name" value="Anticodon_Ia_Val"/>
    <property type="match status" value="1"/>
</dbReference>
<dbReference type="Pfam" id="PF00133">
    <property type="entry name" value="tRNA-synt_1"/>
    <property type="match status" value="1"/>
</dbReference>
<dbReference type="GO" id="GO:0006438">
    <property type="term" value="P:valyl-tRNA aminoacylation"/>
    <property type="evidence" value="ECO:0007669"/>
    <property type="project" value="InterPro"/>
</dbReference>
<dbReference type="Gene3D" id="1.10.730.10">
    <property type="entry name" value="Isoleucyl-tRNA Synthetase, Domain 1"/>
    <property type="match status" value="1"/>
</dbReference>
<dbReference type="PANTHER" id="PTHR11946">
    <property type="entry name" value="VALYL-TRNA SYNTHETASES"/>
    <property type="match status" value="1"/>
</dbReference>
<dbReference type="PANTHER" id="PTHR11946:SF93">
    <property type="entry name" value="VALINE--TRNA LIGASE, CHLOROPLASTIC_MITOCHONDRIAL 2"/>
    <property type="match status" value="1"/>
</dbReference>
<evidence type="ECO:0000256" key="8">
    <source>
        <dbReference type="ARBA" id="ARBA00047552"/>
    </source>
</evidence>
<dbReference type="InterPro" id="IPR033705">
    <property type="entry name" value="Anticodon_Ia_Val"/>
</dbReference>
<evidence type="ECO:0000256" key="4">
    <source>
        <dbReference type="ARBA" id="ARBA00022840"/>
    </source>
</evidence>
<comment type="catalytic activity">
    <reaction evidence="8">
        <text>tRNA(Val) + L-valine + ATP = L-valyl-tRNA(Val) + AMP + diphosphate</text>
        <dbReference type="Rhea" id="RHEA:10704"/>
        <dbReference type="Rhea" id="RHEA-COMP:9672"/>
        <dbReference type="Rhea" id="RHEA-COMP:9708"/>
        <dbReference type="ChEBI" id="CHEBI:30616"/>
        <dbReference type="ChEBI" id="CHEBI:33019"/>
        <dbReference type="ChEBI" id="CHEBI:57762"/>
        <dbReference type="ChEBI" id="CHEBI:78442"/>
        <dbReference type="ChEBI" id="CHEBI:78537"/>
        <dbReference type="ChEBI" id="CHEBI:456215"/>
        <dbReference type="EC" id="6.1.1.9"/>
    </reaction>
</comment>
<proteinExistence type="predicted"/>
<sequence>WWGHRIPVYYCKQCEKEIQNSKQKKGIIVSKTKPERCPQCGSTQLEQDPDVLDTWFSSWLWPFSTLGWPEETDDLKYFYPTDALVTAQEIIFFWVARMVMAGLEFVEKCPFSDVYIHGTVRDSTGTKMSKSLGNIIDPLDIINEFGADALRFSIISITAVGQDVFLSRERFQTGRNFANKIWNASRLVLMNLDRDKVGVDLCKFYDRTKLELKERWILSRFYQTLKDVSSSLDNYKINEAAKLSYEFFWHEFCDWYLELAKMTFSQEATQ</sequence>
<evidence type="ECO:0000256" key="6">
    <source>
        <dbReference type="ARBA" id="ARBA00023146"/>
    </source>
</evidence>
<dbReference type="Gene3D" id="3.40.50.620">
    <property type="entry name" value="HUPs"/>
    <property type="match status" value="1"/>
</dbReference>
<feature type="domain" description="Methionyl/Valyl/Leucyl/Isoleucyl-tRNA synthetase anticodon-binding" evidence="10">
    <location>
        <begin position="214"/>
        <end position="267"/>
    </location>
</feature>
<feature type="domain" description="Aminoacyl-tRNA synthetase class Ia" evidence="9">
    <location>
        <begin position="1"/>
        <end position="165"/>
    </location>
</feature>
<evidence type="ECO:0000256" key="2">
    <source>
        <dbReference type="ARBA" id="ARBA00022598"/>
    </source>
</evidence>
<evidence type="ECO:0000256" key="7">
    <source>
        <dbReference type="ARBA" id="ARBA00029936"/>
    </source>
</evidence>
<feature type="non-terminal residue" evidence="11">
    <location>
        <position position="1"/>
    </location>
</feature>
<evidence type="ECO:0000256" key="3">
    <source>
        <dbReference type="ARBA" id="ARBA00022741"/>
    </source>
</evidence>
<keyword evidence="2" id="KW-0436">Ligase</keyword>
<dbReference type="GO" id="GO:0005829">
    <property type="term" value="C:cytosol"/>
    <property type="evidence" value="ECO:0007669"/>
    <property type="project" value="TreeGrafter"/>
</dbReference>